<dbReference type="InterPro" id="IPR029705">
    <property type="entry name" value="VPS35L"/>
</dbReference>
<dbReference type="PaxDb" id="55529-EKX33751"/>
<accession>L1IBY7</accession>
<dbReference type="PANTHER" id="PTHR13673:SF0">
    <property type="entry name" value="VPS35 ENDOSOMAL PROTEIN-SORTING FACTOR-LIKE"/>
    <property type="match status" value="1"/>
</dbReference>
<organism evidence="6">
    <name type="scientific">Guillardia theta (strain CCMP2712)</name>
    <name type="common">Cryptophyte</name>
    <dbReference type="NCBI Taxonomy" id="905079"/>
    <lineage>
        <taxon>Eukaryota</taxon>
        <taxon>Cryptophyceae</taxon>
        <taxon>Pyrenomonadales</taxon>
        <taxon>Geminigeraceae</taxon>
        <taxon>Guillardia</taxon>
    </lineage>
</organism>
<gene>
    <name evidence="6" type="ORF">GUITHDRAFT_120018</name>
</gene>
<dbReference type="EnsemblProtists" id="EKX33751">
    <property type="protein sequence ID" value="EKX33751"/>
    <property type="gene ID" value="GUITHDRAFT_120018"/>
</dbReference>
<evidence type="ECO:0000313" key="8">
    <source>
        <dbReference type="Proteomes" id="UP000011087"/>
    </source>
</evidence>
<dbReference type="Proteomes" id="UP000011087">
    <property type="component" value="Unassembled WGS sequence"/>
</dbReference>
<comment type="subcellular location">
    <subcellularLocation>
        <location evidence="1">Endosome</location>
    </subcellularLocation>
</comment>
<dbReference type="EMBL" id="JH993130">
    <property type="protein sequence ID" value="EKX33751.1"/>
    <property type="molecule type" value="Genomic_DNA"/>
</dbReference>
<evidence type="ECO:0000313" key="6">
    <source>
        <dbReference type="EMBL" id="EKX33751.1"/>
    </source>
</evidence>
<keyword evidence="5" id="KW-0653">Protein transport</keyword>
<evidence type="ECO:0000313" key="7">
    <source>
        <dbReference type="EnsemblProtists" id="EKX33751"/>
    </source>
</evidence>
<dbReference type="GO" id="GO:0015031">
    <property type="term" value="P:protein transport"/>
    <property type="evidence" value="ECO:0007669"/>
    <property type="project" value="UniProtKB-KW"/>
</dbReference>
<sequence length="184" mass="20778">MSEAAKEEEEEEGEEAYPLFVPWNVRKTQLVQSFTTTGTIQMPSFVSVEVAKAGRGANTLKARLDSIDDGDNEVSMVRYNAREYVTKMTELNEELARAWNKEERVKALKMAIQCSKLLGDSSTPQFYPSLFVLVTEILDTFGRLVFERIKQKGLTPEGKAKTRVEDFWYDQLTFSAAPSPDCSS</sequence>
<dbReference type="GO" id="GO:0005768">
    <property type="term" value="C:endosome"/>
    <property type="evidence" value="ECO:0007669"/>
    <property type="project" value="UniProtKB-SubCell"/>
</dbReference>
<evidence type="ECO:0000256" key="4">
    <source>
        <dbReference type="ARBA" id="ARBA00022753"/>
    </source>
</evidence>
<name>L1IBY7_GUITC</name>
<keyword evidence="3" id="KW-0813">Transport</keyword>
<dbReference type="eggNOG" id="KOG3682">
    <property type="taxonomic scope" value="Eukaryota"/>
</dbReference>
<dbReference type="RefSeq" id="XP_005820731.1">
    <property type="nucleotide sequence ID" value="XM_005820674.1"/>
</dbReference>
<dbReference type="GO" id="GO:0032456">
    <property type="term" value="P:endocytic recycling"/>
    <property type="evidence" value="ECO:0007669"/>
    <property type="project" value="InterPro"/>
</dbReference>
<reference evidence="8" key="2">
    <citation type="submission" date="2012-11" db="EMBL/GenBank/DDBJ databases">
        <authorList>
            <person name="Kuo A."/>
            <person name="Curtis B.A."/>
            <person name="Tanifuji G."/>
            <person name="Burki F."/>
            <person name="Gruber A."/>
            <person name="Irimia M."/>
            <person name="Maruyama S."/>
            <person name="Arias M.C."/>
            <person name="Ball S.G."/>
            <person name="Gile G.H."/>
            <person name="Hirakawa Y."/>
            <person name="Hopkins J.F."/>
            <person name="Rensing S.A."/>
            <person name="Schmutz J."/>
            <person name="Symeonidi A."/>
            <person name="Elias M."/>
            <person name="Eveleigh R.J."/>
            <person name="Herman E.K."/>
            <person name="Klute M.J."/>
            <person name="Nakayama T."/>
            <person name="Obornik M."/>
            <person name="Reyes-Prieto A."/>
            <person name="Armbrust E.V."/>
            <person name="Aves S.J."/>
            <person name="Beiko R.G."/>
            <person name="Coutinho P."/>
            <person name="Dacks J.B."/>
            <person name="Durnford D.G."/>
            <person name="Fast N.M."/>
            <person name="Green B.R."/>
            <person name="Grisdale C."/>
            <person name="Hempe F."/>
            <person name="Henrissat B."/>
            <person name="Hoppner M.P."/>
            <person name="Ishida K.-I."/>
            <person name="Kim E."/>
            <person name="Koreny L."/>
            <person name="Kroth P.G."/>
            <person name="Liu Y."/>
            <person name="Malik S.-B."/>
            <person name="Maier U.G."/>
            <person name="McRose D."/>
            <person name="Mock T."/>
            <person name="Neilson J.A."/>
            <person name="Onodera N.T."/>
            <person name="Poole A.M."/>
            <person name="Pritham E.J."/>
            <person name="Richards T.A."/>
            <person name="Rocap G."/>
            <person name="Roy S.W."/>
            <person name="Sarai C."/>
            <person name="Schaack S."/>
            <person name="Shirato S."/>
            <person name="Slamovits C.H."/>
            <person name="Spencer D.F."/>
            <person name="Suzuki S."/>
            <person name="Worden A.Z."/>
            <person name="Zauner S."/>
            <person name="Barry K."/>
            <person name="Bell C."/>
            <person name="Bharti A.K."/>
            <person name="Crow J.A."/>
            <person name="Grimwood J."/>
            <person name="Kramer R."/>
            <person name="Lindquist E."/>
            <person name="Lucas S."/>
            <person name="Salamov A."/>
            <person name="McFadden G.I."/>
            <person name="Lane C.E."/>
            <person name="Keeling P.J."/>
            <person name="Gray M.W."/>
            <person name="Grigoriev I.V."/>
            <person name="Archibald J.M."/>
        </authorList>
    </citation>
    <scope>NUCLEOTIDE SEQUENCE</scope>
    <source>
        <strain evidence="8">CCMP2712</strain>
    </source>
</reference>
<dbReference type="HOGENOM" id="CLU_1470864_0_0_1"/>
<evidence type="ECO:0000256" key="2">
    <source>
        <dbReference type="ARBA" id="ARBA00010704"/>
    </source>
</evidence>
<evidence type="ECO:0000256" key="1">
    <source>
        <dbReference type="ARBA" id="ARBA00004177"/>
    </source>
</evidence>
<dbReference type="GeneID" id="17290498"/>
<reference evidence="7" key="3">
    <citation type="submission" date="2016-03" db="UniProtKB">
        <authorList>
            <consortium name="EnsemblProtists"/>
        </authorList>
    </citation>
    <scope>IDENTIFICATION</scope>
</reference>
<evidence type="ECO:0000256" key="3">
    <source>
        <dbReference type="ARBA" id="ARBA00022448"/>
    </source>
</evidence>
<proteinExistence type="inferred from homology"/>
<dbReference type="OrthoDB" id="1734063at2759"/>
<dbReference type="STRING" id="905079.L1IBY7"/>
<comment type="similarity">
    <text evidence="2">Belongs to the VPS35L family.</text>
</comment>
<protein>
    <submittedName>
        <fullName evidence="6 7">Uncharacterized protein</fullName>
    </submittedName>
</protein>
<dbReference type="AlphaFoldDB" id="L1IBY7"/>
<reference evidence="6 8" key="1">
    <citation type="journal article" date="2012" name="Nature">
        <title>Algal genomes reveal evolutionary mosaicism and the fate of nucleomorphs.</title>
        <authorList>
            <consortium name="DOE Joint Genome Institute"/>
            <person name="Curtis B.A."/>
            <person name="Tanifuji G."/>
            <person name="Burki F."/>
            <person name="Gruber A."/>
            <person name="Irimia M."/>
            <person name="Maruyama S."/>
            <person name="Arias M.C."/>
            <person name="Ball S.G."/>
            <person name="Gile G.H."/>
            <person name="Hirakawa Y."/>
            <person name="Hopkins J.F."/>
            <person name="Kuo A."/>
            <person name="Rensing S.A."/>
            <person name="Schmutz J."/>
            <person name="Symeonidi A."/>
            <person name="Elias M."/>
            <person name="Eveleigh R.J."/>
            <person name="Herman E.K."/>
            <person name="Klute M.J."/>
            <person name="Nakayama T."/>
            <person name="Obornik M."/>
            <person name="Reyes-Prieto A."/>
            <person name="Armbrust E.V."/>
            <person name="Aves S.J."/>
            <person name="Beiko R.G."/>
            <person name="Coutinho P."/>
            <person name="Dacks J.B."/>
            <person name="Durnford D.G."/>
            <person name="Fast N.M."/>
            <person name="Green B.R."/>
            <person name="Grisdale C.J."/>
            <person name="Hempel F."/>
            <person name="Henrissat B."/>
            <person name="Hoppner M.P."/>
            <person name="Ishida K."/>
            <person name="Kim E."/>
            <person name="Koreny L."/>
            <person name="Kroth P.G."/>
            <person name="Liu Y."/>
            <person name="Malik S.B."/>
            <person name="Maier U.G."/>
            <person name="McRose D."/>
            <person name="Mock T."/>
            <person name="Neilson J.A."/>
            <person name="Onodera N.T."/>
            <person name="Poole A.M."/>
            <person name="Pritham E.J."/>
            <person name="Richards T.A."/>
            <person name="Rocap G."/>
            <person name="Roy S.W."/>
            <person name="Sarai C."/>
            <person name="Schaack S."/>
            <person name="Shirato S."/>
            <person name="Slamovits C.H."/>
            <person name="Spencer D.F."/>
            <person name="Suzuki S."/>
            <person name="Worden A.Z."/>
            <person name="Zauner S."/>
            <person name="Barry K."/>
            <person name="Bell C."/>
            <person name="Bharti A.K."/>
            <person name="Crow J.A."/>
            <person name="Grimwood J."/>
            <person name="Kramer R."/>
            <person name="Lindquist E."/>
            <person name="Lucas S."/>
            <person name="Salamov A."/>
            <person name="McFadden G.I."/>
            <person name="Lane C.E."/>
            <person name="Keeling P.J."/>
            <person name="Gray M.W."/>
            <person name="Grigoriev I.V."/>
            <person name="Archibald J.M."/>
        </authorList>
    </citation>
    <scope>NUCLEOTIDE SEQUENCE</scope>
    <source>
        <strain evidence="6 8">CCMP2712</strain>
    </source>
</reference>
<keyword evidence="8" id="KW-1185">Reference proteome</keyword>
<evidence type="ECO:0000256" key="5">
    <source>
        <dbReference type="ARBA" id="ARBA00022927"/>
    </source>
</evidence>
<keyword evidence="4" id="KW-0967">Endosome</keyword>
<dbReference type="PANTHER" id="PTHR13673">
    <property type="entry name" value="ESOPHAGEAL CANCER ASSOCIATED PROTEIN"/>
    <property type="match status" value="1"/>
</dbReference>
<dbReference type="KEGG" id="gtt:GUITHDRAFT_120018"/>